<reference evidence="1" key="1">
    <citation type="journal article" date="2021" name="Nat. Commun.">
        <title>Genetic determinants of endophytism in the Arabidopsis root mycobiome.</title>
        <authorList>
            <person name="Mesny F."/>
            <person name="Miyauchi S."/>
            <person name="Thiergart T."/>
            <person name="Pickel B."/>
            <person name="Atanasova L."/>
            <person name="Karlsson M."/>
            <person name="Huettel B."/>
            <person name="Barry K.W."/>
            <person name="Haridas S."/>
            <person name="Chen C."/>
            <person name="Bauer D."/>
            <person name="Andreopoulos W."/>
            <person name="Pangilinan J."/>
            <person name="LaButti K."/>
            <person name="Riley R."/>
            <person name="Lipzen A."/>
            <person name="Clum A."/>
            <person name="Drula E."/>
            <person name="Henrissat B."/>
            <person name="Kohler A."/>
            <person name="Grigoriev I.V."/>
            <person name="Martin F.M."/>
            <person name="Hacquard S."/>
        </authorList>
    </citation>
    <scope>NUCLEOTIDE SEQUENCE</scope>
    <source>
        <strain evidence="1">MPI-CAGE-AT-0016</strain>
    </source>
</reference>
<dbReference type="PANTHER" id="PTHR28037:SF1">
    <property type="entry name" value="ALCOHOL O-ACETYLTRANSFERASE 1-RELATED"/>
    <property type="match status" value="1"/>
</dbReference>
<sequence>MAAQNKFLRYASPNEKRTISREDLGFYNAVIISAVYDFGNGFDATTPKSFFEPLRHCIEAHPFLCVVVGDKHTDKGYYERVPKMNLPDHVAVLDSVSKEADVSAAMEAVMARELNKPFAQGIPPWRIVVLPFAGSQALVVFSFSHTLGDGPNGTSFHRSFLKAVRETSKTAPELAVSTLTTPDTALPAPFDTPAHLPISWSFLLGPLIGNILPRFLADFFGFKAQASTVDAGTWLGTRTMFFDAATNTNRLKLRELPSSAVANATRAARAHDAKLSGVLAQLIARGLGRAIGDGKGVTNYVVETAVNMRRSVGVHEDEMGEFASGCYLRVPHVDAVEPGTPLSDAEWEGAKAATQKLALAAVKLQDQPVGLLRYASSVRQWLAGKVGSERGSSFELSNIGLFDPDRDGGAAPGGPRIVKAMFAQPGHVTSSAIAFNVLCLKGGVLAYTATWQVGALGIPAEDEEAFVTKVCDGIDADFAAL</sequence>
<gene>
    <name evidence="1" type="ORF">B0T11DRAFT_327758</name>
</gene>
<keyword evidence="2" id="KW-1185">Reference proteome</keyword>
<dbReference type="SUPFAM" id="SSF52777">
    <property type="entry name" value="CoA-dependent acyltransferases"/>
    <property type="match status" value="1"/>
</dbReference>
<evidence type="ECO:0000313" key="1">
    <source>
        <dbReference type="EMBL" id="KAH7361593.1"/>
    </source>
</evidence>
<dbReference type="OrthoDB" id="2150604at2759"/>
<evidence type="ECO:0008006" key="3">
    <source>
        <dbReference type="Google" id="ProtNLM"/>
    </source>
</evidence>
<comment type="caution">
    <text evidence="1">The sequence shown here is derived from an EMBL/GenBank/DDBJ whole genome shotgun (WGS) entry which is preliminary data.</text>
</comment>
<dbReference type="Gene3D" id="3.30.559.10">
    <property type="entry name" value="Chloramphenicol acetyltransferase-like domain"/>
    <property type="match status" value="1"/>
</dbReference>
<dbReference type="EMBL" id="JAGPXD010000003">
    <property type="protein sequence ID" value="KAH7361593.1"/>
    <property type="molecule type" value="Genomic_DNA"/>
</dbReference>
<dbReference type="InterPro" id="IPR023213">
    <property type="entry name" value="CAT-like_dom_sf"/>
</dbReference>
<dbReference type="GO" id="GO:0008080">
    <property type="term" value="F:N-acetyltransferase activity"/>
    <property type="evidence" value="ECO:0007669"/>
    <property type="project" value="TreeGrafter"/>
</dbReference>
<organism evidence="1 2">
    <name type="scientific">Plectosphaerella cucumerina</name>
    <dbReference type="NCBI Taxonomy" id="40658"/>
    <lineage>
        <taxon>Eukaryota</taxon>
        <taxon>Fungi</taxon>
        <taxon>Dikarya</taxon>
        <taxon>Ascomycota</taxon>
        <taxon>Pezizomycotina</taxon>
        <taxon>Sordariomycetes</taxon>
        <taxon>Hypocreomycetidae</taxon>
        <taxon>Glomerellales</taxon>
        <taxon>Plectosphaerellaceae</taxon>
        <taxon>Plectosphaerella</taxon>
    </lineage>
</organism>
<evidence type="ECO:0000313" key="2">
    <source>
        <dbReference type="Proteomes" id="UP000813385"/>
    </source>
</evidence>
<dbReference type="InterPro" id="IPR052058">
    <property type="entry name" value="Alcohol_O-acetyltransferase"/>
</dbReference>
<proteinExistence type="predicted"/>
<dbReference type="AlphaFoldDB" id="A0A8K0TD14"/>
<protein>
    <recommendedName>
        <fullName evidence="3">Alcohol acetyltransferase</fullName>
    </recommendedName>
</protein>
<name>A0A8K0TD14_9PEZI</name>
<dbReference type="Proteomes" id="UP000813385">
    <property type="component" value="Unassembled WGS sequence"/>
</dbReference>
<dbReference type="PANTHER" id="PTHR28037">
    <property type="entry name" value="ALCOHOL O-ACETYLTRANSFERASE 1-RELATED"/>
    <property type="match status" value="1"/>
</dbReference>
<accession>A0A8K0TD14</accession>